<evidence type="ECO:0000313" key="2">
    <source>
        <dbReference type="EMBL" id="CAD7278864.1"/>
    </source>
</evidence>
<dbReference type="EMBL" id="OA883428">
    <property type="protein sequence ID" value="CAD7278864.1"/>
    <property type="molecule type" value="Genomic_DNA"/>
</dbReference>
<dbReference type="EMBL" id="CAJPEX010001391">
    <property type="protein sequence ID" value="CAG0919016.1"/>
    <property type="molecule type" value="Genomic_DNA"/>
</dbReference>
<dbReference type="Proteomes" id="UP000678499">
    <property type="component" value="Unassembled WGS sequence"/>
</dbReference>
<name>A0A7R9BQR1_9CRUS</name>
<protein>
    <submittedName>
        <fullName evidence="2">Uncharacterized protein</fullName>
    </submittedName>
</protein>
<evidence type="ECO:0000313" key="3">
    <source>
        <dbReference type="Proteomes" id="UP000678499"/>
    </source>
</evidence>
<accession>A0A7R9BQR1</accession>
<dbReference type="AlphaFoldDB" id="A0A7R9BQR1"/>
<gene>
    <name evidence="2" type="ORF">NMOB1V02_LOCUS6558</name>
</gene>
<keyword evidence="3" id="KW-1185">Reference proteome</keyword>
<keyword evidence="1" id="KW-0472">Membrane</keyword>
<organism evidence="2">
    <name type="scientific">Notodromas monacha</name>
    <dbReference type="NCBI Taxonomy" id="399045"/>
    <lineage>
        <taxon>Eukaryota</taxon>
        <taxon>Metazoa</taxon>
        <taxon>Ecdysozoa</taxon>
        <taxon>Arthropoda</taxon>
        <taxon>Crustacea</taxon>
        <taxon>Oligostraca</taxon>
        <taxon>Ostracoda</taxon>
        <taxon>Podocopa</taxon>
        <taxon>Podocopida</taxon>
        <taxon>Cypridocopina</taxon>
        <taxon>Cypridoidea</taxon>
        <taxon>Cyprididae</taxon>
        <taxon>Notodromas</taxon>
    </lineage>
</organism>
<keyword evidence="1" id="KW-1133">Transmembrane helix</keyword>
<proteinExistence type="predicted"/>
<sequence>MKCYVSPEKMYSKPKAAGDCFGLFPSQDACSHWHRSSTIERSGLLAASVALLMYVCFERVDVVCLGLLLGFWVSYGVESIRSYVANRRRCFRMS</sequence>
<reference evidence="2" key="1">
    <citation type="submission" date="2020-11" db="EMBL/GenBank/DDBJ databases">
        <authorList>
            <person name="Tran Van P."/>
        </authorList>
    </citation>
    <scope>NUCLEOTIDE SEQUENCE</scope>
</reference>
<feature type="transmembrane region" description="Helical" evidence="1">
    <location>
        <begin position="44"/>
        <end position="73"/>
    </location>
</feature>
<evidence type="ECO:0000256" key="1">
    <source>
        <dbReference type="SAM" id="Phobius"/>
    </source>
</evidence>
<keyword evidence="1" id="KW-0812">Transmembrane</keyword>